<dbReference type="InterPro" id="IPR014018">
    <property type="entry name" value="SecA_motor_DEAD"/>
</dbReference>
<sequence length="435" mass="49316">RLSRLLSKNGIKHNLLNAKNHENEAKTIAEAGRLGSITLATNIAGRGIDIILGGTPPRIIQNSKFKIQNDSSRFDNQAEADNSKLKNDQIGLQVLMREHRTIDEWQDEHSKIKNLGGLCVIGTERHESRRIDNQLRGRSGRQGDPGESIFYVSMDDDLMRIFGGDRLKSLMNRLGLPEDMPIENKLISNSIESAQRKVEGHNFDIRKHLVEYDDVLNKHRTAIYSKRKSILQGLGKNKVGEQTQLHDEIRDLLTDEEKEIYLKKVDKYGIDLSKEIEKRIYLSVIDRHWIEHLTAIDELRTGIGLRGYGQKDPLVEYKSAAYHLFQSLIHSIENQTAEMIIKYELDINQIRSIQNSMPEESPKNIIETGSSESSTLETFSEIPEKSKNDSGVTVTVRKKGESSSFQSNSEFVPKVGRNNPCPCGSGKKYKKCHGK</sequence>
<evidence type="ECO:0000256" key="9">
    <source>
        <dbReference type="ARBA" id="ARBA00022833"/>
    </source>
</evidence>
<keyword evidence="8" id="KW-0547">Nucleotide-binding</keyword>
<evidence type="ECO:0000256" key="13">
    <source>
        <dbReference type="ARBA" id="ARBA00023010"/>
    </source>
</evidence>
<evidence type="ECO:0000256" key="6">
    <source>
        <dbReference type="ARBA" id="ARBA00022490"/>
    </source>
</evidence>
<comment type="cofactor">
    <cofactor evidence="1">
        <name>Zn(2+)</name>
        <dbReference type="ChEBI" id="CHEBI:29105"/>
    </cofactor>
</comment>
<dbReference type="PANTHER" id="PTHR30612:SF0">
    <property type="entry name" value="CHLOROPLAST PROTEIN-TRANSPORTING ATPASE"/>
    <property type="match status" value="1"/>
</dbReference>
<evidence type="ECO:0000256" key="5">
    <source>
        <dbReference type="ARBA" id="ARBA00022475"/>
    </source>
</evidence>
<organism evidence="17 18">
    <name type="scientific">Candidatus Berkelbacteria bacterium Licking1014_85</name>
    <dbReference type="NCBI Taxonomy" id="2017148"/>
    <lineage>
        <taxon>Bacteria</taxon>
        <taxon>Candidatus Berkelbacteria</taxon>
    </lineage>
</organism>
<dbReference type="GO" id="GO:0006605">
    <property type="term" value="P:protein targeting"/>
    <property type="evidence" value="ECO:0007669"/>
    <property type="project" value="InterPro"/>
</dbReference>
<dbReference type="GO" id="GO:0046872">
    <property type="term" value="F:metal ion binding"/>
    <property type="evidence" value="ECO:0007669"/>
    <property type="project" value="UniProtKB-KW"/>
</dbReference>
<evidence type="ECO:0000256" key="7">
    <source>
        <dbReference type="ARBA" id="ARBA00022723"/>
    </source>
</evidence>
<comment type="subcellular location">
    <subcellularLocation>
        <location evidence="2">Membrane</location>
        <topology evidence="2">Peripheral membrane protein</topology>
    </subcellularLocation>
</comment>
<feature type="non-terminal residue" evidence="17">
    <location>
        <position position="1"/>
    </location>
</feature>
<keyword evidence="12" id="KW-1278">Translocase</keyword>
<dbReference type="GO" id="GO:0006886">
    <property type="term" value="P:intracellular protein transport"/>
    <property type="evidence" value="ECO:0007669"/>
    <property type="project" value="InterPro"/>
</dbReference>
<dbReference type="SUPFAM" id="SSF52540">
    <property type="entry name" value="P-loop containing nucleoside triphosphate hydrolases"/>
    <property type="match status" value="1"/>
</dbReference>
<keyword evidence="6" id="KW-0963">Cytoplasm</keyword>
<feature type="region of interest" description="Disordered" evidence="15">
    <location>
        <begin position="397"/>
        <end position="435"/>
    </location>
</feature>
<evidence type="ECO:0000256" key="1">
    <source>
        <dbReference type="ARBA" id="ARBA00001947"/>
    </source>
</evidence>
<evidence type="ECO:0000256" key="10">
    <source>
        <dbReference type="ARBA" id="ARBA00022840"/>
    </source>
</evidence>
<accession>A0A554LHD0</accession>
<dbReference type="AlphaFoldDB" id="A0A554LHD0"/>
<keyword evidence="14" id="KW-0472">Membrane</keyword>
<keyword evidence="13" id="KW-0811">Translocation</keyword>
<dbReference type="InterPro" id="IPR036266">
    <property type="entry name" value="SecA_Wing/Scaffold_sf"/>
</dbReference>
<dbReference type="GO" id="GO:0005524">
    <property type="term" value="F:ATP binding"/>
    <property type="evidence" value="ECO:0007669"/>
    <property type="project" value="UniProtKB-KW"/>
</dbReference>
<evidence type="ECO:0000259" key="16">
    <source>
        <dbReference type="PROSITE" id="PS51196"/>
    </source>
</evidence>
<evidence type="ECO:0000256" key="4">
    <source>
        <dbReference type="ARBA" id="ARBA00022448"/>
    </source>
</evidence>
<dbReference type="SUPFAM" id="SSF81886">
    <property type="entry name" value="Helical scaffold and wing domains of SecA"/>
    <property type="match status" value="1"/>
</dbReference>
<dbReference type="Pfam" id="PF21090">
    <property type="entry name" value="P-loop_SecA"/>
    <property type="match status" value="1"/>
</dbReference>
<name>A0A554LHD0_9BACT</name>
<dbReference type="GO" id="GO:0005886">
    <property type="term" value="C:plasma membrane"/>
    <property type="evidence" value="ECO:0007669"/>
    <property type="project" value="TreeGrafter"/>
</dbReference>
<protein>
    <submittedName>
        <fullName evidence="17">Protein translocase subunit SecA</fullName>
    </submittedName>
</protein>
<dbReference type="Gene3D" id="1.10.3060.10">
    <property type="entry name" value="Helical scaffold and wing domains of SecA"/>
    <property type="match status" value="2"/>
</dbReference>
<reference evidence="17 18" key="1">
    <citation type="submission" date="2017-07" db="EMBL/GenBank/DDBJ databases">
        <title>Mechanisms for carbon and nitrogen cycling indicate functional differentiation within the Candidate Phyla Radiation.</title>
        <authorList>
            <person name="Danczak R.E."/>
            <person name="Johnston M.D."/>
            <person name="Kenah C."/>
            <person name="Slattery M."/>
            <person name="Wrighton K.C."/>
            <person name="Wilkins M.J."/>
        </authorList>
    </citation>
    <scope>NUCLEOTIDE SEQUENCE [LARGE SCALE GENOMIC DNA]</scope>
    <source>
        <strain evidence="17">Licking1014_85</strain>
    </source>
</reference>
<dbReference type="GO" id="GO:0005829">
    <property type="term" value="C:cytosol"/>
    <property type="evidence" value="ECO:0007669"/>
    <property type="project" value="TreeGrafter"/>
</dbReference>
<comment type="caution">
    <text evidence="17">The sequence shown here is derived from an EMBL/GenBank/DDBJ whole genome shotgun (WGS) entry which is preliminary data.</text>
</comment>
<dbReference type="PROSITE" id="PS51196">
    <property type="entry name" value="SECA_MOTOR_DEAD"/>
    <property type="match status" value="1"/>
</dbReference>
<dbReference type="InterPro" id="IPR027417">
    <property type="entry name" value="P-loop_NTPase"/>
</dbReference>
<comment type="similarity">
    <text evidence="3">Belongs to the SecA family.</text>
</comment>
<evidence type="ECO:0000256" key="11">
    <source>
        <dbReference type="ARBA" id="ARBA00022927"/>
    </source>
</evidence>
<evidence type="ECO:0000256" key="2">
    <source>
        <dbReference type="ARBA" id="ARBA00004170"/>
    </source>
</evidence>
<evidence type="ECO:0000256" key="14">
    <source>
        <dbReference type="ARBA" id="ARBA00023136"/>
    </source>
</evidence>
<evidence type="ECO:0000313" key="17">
    <source>
        <dbReference type="EMBL" id="TSC92237.1"/>
    </source>
</evidence>
<keyword evidence="9" id="KW-0862">Zinc</keyword>
<dbReference type="Gene3D" id="3.40.50.300">
    <property type="entry name" value="P-loop containing nucleotide triphosphate hydrolases"/>
    <property type="match status" value="1"/>
</dbReference>
<dbReference type="Pfam" id="PF07516">
    <property type="entry name" value="SecA_SW"/>
    <property type="match status" value="2"/>
</dbReference>
<dbReference type="InterPro" id="IPR004027">
    <property type="entry name" value="SEC_C_motif"/>
</dbReference>
<gene>
    <name evidence="17" type="ORF">CEN91_516</name>
</gene>
<keyword evidence="7" id="KW-0479">Metal-binding</keyword>
<evidence type="ECO:0000256" key="8">
    <source>
        <dbReference type="ARBA" id="ARBA00022741"/>
    </source>
</evidence>
<dbReference type="InterPro" id="IPR000185">
    <property type="entry name" value="SecA"/>
</dbReference>
<dbReference type="InterPro" id="IPR044722">
    <property type="entry name" value="SecA_SF2_C"/>
</dbReference>
<dbReference type="GO" id="GO:0031522">
    <property type="term" value="C:cell envelope Sec protein transport complex"/>
    <property type="evidence" value="ECO:0007669"/>
    <property type="project" value="TreeGrafter"/>
</dbReference>
<dbReference type="GO" id="GO:0043952">
    <property type="term" value="P:protein transport by the Sec complex"/>
    <property type="evidence" value="ECO:0007669"/>
    <property type="project" value="UniProtKB-ARBA"/>
</dbReference>
<evidence type="ECO:0000313" key="18">
    <source>
        <dbReference type="Proteomes" id="UP000315589"/>
    </source>
</evidence>
<dbReference type="FunFam" id="3.40.50.300:FF:000113">
    <property type="entry name" value="Preprotein translocase subunit SecA"/>
    <property type="match status" value="1"/>
</dbReference>
<keyword evidence="4" id="KW-0813">Transport</keyword>
<dbReference type="Pfam" id="PF02810">
    <property type="entry name" value="SEC-C"/>
    <property type="match status" value="1"/>
</dbReference>
<evidence type="ECO:0000256" key="12">
    <source>
        <dbReference type="ARBA" id="ARBA00022967"/>
    </source>
</evidence>
<evidence type="ECO:0000256" key="15">
    <source>
        <dbReference type="SAM" id="MobiDB-lite"/>
    </source>
</evidence>
<feature type="domain" description="SecA family profile" evidence="16">
    <location>
        <begin position="1"/>
        <end position="183"/>
    </location>
</feature>
<dbReference type="PANTHER" id="PTHR30612">
    <property type="entry name" value="SECA INNER MEMBRANE COMPONENT OF SEC PROTEIN SECRETION SYSTEM"/>
    <property type="match status" value="1"/>
</dbReference>
<dbReference type="Proteomes" id="UP000315589">
    <property type="component" value="Unassembled WGS sequence"/>
</dbReference>
<keyword evidence="11" id="KW-0653">Protein transport</keyword>
<proteinExistence type="inferred from homology"/>
<dbReference type="EMBL" id="VMGI01000077">
    <property type="protein sequence ID" value="TSC92237.1"/>
    <property type="molecule type" value="Genomic_DNA"/>
</dbReference>
<keyword evidence="10" id="KW-0067">ATP-binding</keyword>
<keyword evidence="5" id="KW-1003">Cell membrane</keyword>
<dbReference type="GO" id="GO:0017038">
    <property type="term" value="P:protein import"/>
    <property type="evidence" value="ECO:0007669"/>
    <property type="project" value="InterPro"/>
</dbReference>
<evidence type="ECO:0000256" key="3">
    <source>
        <dbReference type="ARBA" id="ARBA00007650"/>
    </source>
</evidence>
<dbReference type="InterPro" id="IPR011116">
    <property type="entry name" value="SecA_Wing/Scaffold"/>
</dbReference>